<dbReference type="EMBL" id="JAENRR010000034">
    <property type="protein sequence ID" value="MBK3518437.1"/>
    <property type="molecule type" value="Genomic_DNA"/>
</dbReference>
<keyword evidence="2" id="KW-1185">Reference proteome</keyword>
<comment type="caution">
    <text evidence="1">The sequence shown here is derived from an EMBL/GenBank/DDBJ whole genome shotgun (WGS) entry which is preliminary data.</text>
</comment>
<organism evidence="1 2">
    <name type="scientific">Carboxylicivirga marina</name>
    <dbReference type="NCBI Taxonomy" id="2800988"/>
    <lineage>
        <taxon>Bacteria</taxon>
        <taxon>Pseudomonadati</taxon>
        <taxon>Bacteroidota</taxon>
        <taxon>Bacteroidia</taxon>
        <taxon>Marinilabiliales</taxon>
        <taxon>Marinilabiliaceae</taxon>
        <taxon>Carboxylicivirga</taxon>
    </lineage>
</organism>
<gene>
    <name evidence="1" type="ORF">JIV24_13925</name>
</gene>
<sequence length="49" mass="5605">MGYTISTEKDDFSLYLSDDGVNGYFASNREGSKGEDDFYRFKIFNAVSF</sequence>
<accession>A0ABS1HLL9</accession>
<dbReference type="RefSeq" id="WP_200465664.1">
    <property type="nucleotide sequence ID" value="NZ_JAENRR010000034.1"/>
</dbReference>
<evidence type="ECO:0000313" key="1">
    <source>
        <dbReference type="EMBL" id="MBK3518437.1"/>
    </source>
</evidence>
<dbReference type="Proteomes" id="UP000605676">
    <property type="component" value="Unassembled WGS sequence"/>
</dbReference>
<evidence type="ECO:0000313" key="2">
    <source>
        <dbReference type="Proteomes" id="UP000605676"/>
    </source>
</evidence>
<protein>
    <submittedName>
        <fullName evidence="1">Uncharacterized protein</fullName>
    </submittedName>
</protein>
<reference evidence="1 2" key="1">
    <citation type="submission" date="2021-01" db="EMBL/GenBank/DDBJ databases">
        <title>Carboxyliciviraga sp.nov., isolated from coastal sediments.</title>
        <authorList>
            <person name="Lu D."/>
            <person name="Zhang T."/>
        </authorList>
    </citation>
    <scope>NUCLEOTIDE SEQUENCE [LARGE SCALE GENOMIC DNA]</scope>
    <source>
        <strain evidence="1 2">N1Y132</strain>
    </source>
</reference>
<proteinExistence type="predicted"/>
<name>A0ABS1HLL9_9BACT</name>